<sequence length="170" mass="19146">MQKHILKKVWKVLLIAILLFTSLFPASLPVEAKTSAGFKVQNQKLYDPDGRRHFLKVAWYLGPFKNVNTSSVQTYKSKQYNTIQMAVYWWRFDTDGDGVVDTGNQDLVGFNNNLQAIKDAGLYAAIDFQTYNVGGKGVPDAFFDSHPNSQALDQDRNPVVDDVYFDGSAK</sequence>
<dbReference type="AlphaFoldDB" id="A0A955KVN2"/>
<organism evidence="1 2">
    <name type="scientific">Candidatus Dojkabacteria bacterium</name>
    <dbReference type="NCBI Taxonomy" id="2099670"/>
    <lineage>
        <taxon>Bacteria</taxon>
        <taxon>Candidatus Dojkabacteria</taxon>
    </lineage>
</organism>
<comment type="caution">
    <text evidence="1">The sequence shown here is derived from an EMBL/GenBank/DDBJ whole genome shotgun (WGS) entry which is preliminary data.</text>
</comment>
<dbReference type="InterPro" id="IPR017853">
    <property type="entry name" value="GH"/>
</dbReference>
<dbReference type="EMBL" id="JAGQLM010000077">
    <property type="protein sequence ID" value="MCA9375064.1"/>
    <property type="molecule type" value="Genomic_DNA"/>
</dbReference>
<protein>
    <submittedName>
        <fullName evidence="1">Uncharacterized protein</fullName>
    </submittedName>
</protein>
<proteinExistence type="predicted"/>
<reference evidence="1" key="2">
    <citation type="journal article" date="2021" name="Microbiome">
        <title>Successional dynamics and alternative stable states in a saline activated sludge microbial community over 9 years.</title>
        <authorList>
            <person name="Wang Y."/>
            <person name="Ye J."/>
            <person name="Ju F."/>
            <person name="Liu L."/>
            <person name="Boyd J.A."/>
            <person name="Deng Y."/>
            <person name="Parks D.H."/>
            <person name="Jiang X."/>
            <person name="Yin X."/>
            <person name="Woodcroft B.J."/>
            <person name="Tyson G.W."/>
            <person name="Hugenholtz P."/>
            <person name="Polz M.F."/>
            <person name="Zhang T."/>
        </authorList>
    </citation>
    <scope>NUCLEOTIDE SEQUENCE</scope>
    <source>
        <strain evidence="1">HKST-UBA16</strain>
    </source>
</reference>
<name>A0A955KVN2_9BACT</name>
<dbReference type="SUPFAM" id="SSF51445">
    <property type="entry name" value="(Trans)glycosidases"/>
    <property type="match status" value="1"/>
</dbReference>
<gene>
    <name evidence="1" type="ORF">KC622_01900</name>
</gene>
<reference evidence="1" key="1">
    <citation type="submission" date="2020-04" db="EMBL/GenBank/DDBJ databases">
        <authorList>
            <person name="Zhang T."/>
        </authorList>
    </citation>
    <scope>NUCLEOTIDE SEQUENCE</scope>
    <source>
        <strain evidence="1">HKST-UBA16</strain>
    </source>
</reference>
<feature type="non-terminal residue" evidence="1">
    <location>
        <position position="170"/>
    </location>
</feature>
<dbReference type="Gene3D" id="3.20.20.80">
    <property type="entry name" value="Glycosidases"/>
    <property type="match status" value="1"/>
</dbReference>
<dbReference type="Proteomes" id="UP000748332">
    <property type="component" value="Unassembled WGS sequence"/>
</dbReference>
<evidence type="ECO:0000313" key="2">
    <source>
        <dbReference type="Proteomes" id="UP000748332"/>
    </source>
</evidence>
<accession>A0A955KVN2</accession>
<evidence type="ECO:0000313" key="1">
    <source>
        <dbReference type="EMBL" id="MCA9375064.1"/>
    </source>
</evidence>